<organism evidence="2 3">
    <name type="scientific">Eutypa lata (strain UCR-EL1)</name>
    <name type="common">Grapevine dieback disease fungus</name>
    <name type="synonym">Eutypa armeniacae</name>
    <dbReference type="NCBI Taxonomy" id="1287681"/>
    <lineage>
        <taxon>Eukaryota</taxon>
        <taxon>Fungi</taxon>
        <taxon>Dikarya</taxon>
        <taxon>Ascomycota</taxon>
        <taxon>Pezizomycotina</taxon>
        <taxon>Sordariomycetes</taxon>
        <taxon>Xylariomycetidae</taxon>
        <taxon>Xylariales</taxon>
        <taxon>Diatrypaceae</taxon>
        <taxon>Eutypa</taxon>
    </lineage>
</organism>
<dbReference type="OMA" id="WANAPKT"/>
<evidence type="ECO:0000313" key="2">
    <source>
        <dbReference type="EMBL" id="EMR70661.1"/>
    </source>
</evidence>
<evidence type="ECO:0000259" key="1">
    <source>
        <dbReference type="Pfam" id="PF17111"/>
    </source>
</evidence>
<feature type="domain" description="Azaphilone pigments biosynthesis cluster protein L N-terminal" evidence="1">
    <location>
        <begin position="13"/>
        <end position="157"/>
    </location>
</feature>
<sequence>MAEVVGIASGARAAYKDLEPVFQGCQKSCDKFTSLLQEITSHSDEDKVSKRDRLRVYFNDKEISLFKSNLEVYKLTLAIALQHATITGIHGYGAAVQELQEAITTFVAQSAGQVEGLEISRHTLAVSGINVTPQDLQIVLGVLSNHDIGLKQCLQVCKSAAEETKTLQGVNVRGVKALERAIQQVGNIGNVGDGGLAIRVDIAVASGDATQQIDNMDGNAWETMLKTRSQRQ</sequence>
<dbReference type="EMBL" id="KB705799">
    <property type="protein sequence ID" value="EMR70661.1"/>
    <property type="molecule type" value="Genomic_DNA"/>
</dbReference>
<accession>M7TL56</accession>
<evidence type="ECO:0000313" key="3">
    <source>
        <dbReference type="Proteomes" id="UP000012174"/>
    </source>
</evidence>
<dbReference type="KEGG" id="ela:UCREL1_2301"/>
<dbReference type="AlphaFoldDB" id="M7TL56"/>
<dbReference type="Proteomes" id="UP000012174">
    <property type="component" value="Unassembled WGS sequence"/>
</dbReference>
<keyword evidence="3" id="KW-1185">Reference proteome</keyword>
<dbReference type="STRING" id="1287681.M7TL56"/>
<gene>
    <name evidence="2" type="ORF">UCREL1_2301</name>
</gene>
<dbReference type="OrthoDB" id="432483at2759"/>
<dbReference type="InterPro" id="IPR031348">
    <property type="entry name" value="PigL_N"/>
</dbReference>
<name>M7TL56_EUTLA</name>
<proteinExistence type="predicted"/>
<dbReference type="Pfam" id="PF17111">
    <property type="entry name" value="PigL_N"/>
    <property type="match status" value="1"/>
</dbReference>
<dbReference type="HOGENOM" id="CLU_1194896_0_0_1"/>
<protein>
    <recommendedName>
        <fullName evidence="1">Azaphilone pigments biosynthesis cluster protein L N-terminal domain-containing protein</fullName>
    </recommendedName>
</protein>
<reference evidence="3" key="1">
    <citation type="journal article" date="2013" name="Genome Announc.">
        <title>Draft genome sequence of the grapevine dieback fungus Eutypa lata UCR-EL1.</title>
        <authorList>
            <person name="Blanco-Ulate B."/>
            <person name="Rolshausen P.E."/>
            <person name="Cantu D."/>
        </authorList>
    </citation>
    <scope>NUCLEOTIDE SEQUENCE [LARGE SCALE GENOMIC DNA]</scope>
    <source>
        <strain evidence="3">UCR-EL1</strain>
    </source>
</reference>